<dbReference type="SUPFAM" id="SSF89550">
    <property type="entry name" value="PHP domain-like"/>
    <property type="match status" value="1"/>
</dbReference>
<dbReference type="InterPro" id="IPR010994">
    <property type="entry name" value="RuvA_2-like"/>
</dbReference>
<dbReference type="EMBL" id="MNYY01000146">
    <property type="protein sequence ID" value="OIP66965.1"/>
    <property type="molecule type" value="Genomic_DNA"/>
</dbReference>
<dbReference type="Proteomes" id="UP000182763">
    <property type="component" value="Unassembled WGS sequence"/>
</dbReference>
<evidence type="ECO:0000313" key="4">
    <source>
        <dbReference type="EMBL" id="PJB57060.1"/>
    </source>
</evidence>
<sequence>MKKYFMDLHVHIGRSNNGAPVKITASRELTFANIARECKYRKGIDIVGIVDCASPEVIDDISQLINNGEMKPLKEGGLIYQDKVTIILGSEIETKEKDGGSSHQIAYFPYFEDIKEFSKALSLLVTNVSLSSQNCKISAQEAFQIINQLGGILIPAHAFTPHKSVYGNCVKRLGEMFSRSTLKKIPAIELGLSADTEIADRLKELAKFTFLTNSDAHSLPKIGREYNIIELEKANFKEMLLALQRKEGRKITDNYGLDPKLGKYHRTFCEICNYTSDSNPPVYKCEKCGSDKIVKGVFDRIVEIGDYQQSFSPPHRPPYHHQIPLEFVPGIGKKTLNKLFDYFGTEMNILHKASYQEISQVAGFKIAQDIILARKGLLKLSPGGGGRYGKVKPKEKIYKEEDLQLIF</sequence>
<organism evidence="1 5">
    <name type="scientific">Candidatus Infernicultor aquiphilus</name>
    <dbReference type="NCBI Taxonomy" id="1805029"/>
    <lineage>
        <taxon>Bacteria</taxon>
        <taxon>Pseudomonadati</taxon>
        <taxon>Atribacterota</taxon>
        <taxon>Candidatus Phoenicimicrobiia</taxon>
        <taxon>Candidatus Pheonicimicrobiales</taxon>
        <taxon>Candidatus Phoenicimicrobiaceae</taxon>
        <taxon>Candidatus Infernicultor</taxon>
    </lineage>
</organism>
<protein>
    <submittedName>
        <fullName evidence="2">TIGR00375 family protein</fullName>
    </submittedName>
</protein>
<reference evidence="6 7" key="2">
    <citation type="submission" date="2017-09" db="EMBL/GenBank/DDBJ databases">
        <title>Depth-based differentiation of microbial function through sediment-hosted aquifers and enrichment of novel symbionts in the deep terrestrial subsurface.</title>
        <authorList>
            <person name="Probst A.J."/>
            <person name="Ladd B."/>
            <person name="Jarett J.K."/>
            <person name="Geller-Mcgrath D.E."/>
            <person name="Sieber C.M."/>
            <person name="Emerson J.B."/>
            <person name="Anantharaman K."/>
            <person name="Thomas B.C."/>
            <person name="Malmstrom R."/>
            <person name="Stieglmeier M."/>
            <person name="Klingl A."/>
            <person name="Woyke T."/>
            <person name="Ryan C.M."/>
            <person name="Banfield J.F."/>
        </authorList>
    </citation>
    <scope>NUCLEOTIDE SEQUENCE [LARGE SCALE GENOMIC DNA]</scope>
    <source>
        <strain evidence="3">CG_4_10_14_3_um_filter_34_13</strain>
        <strain evidence="4">CG_4_9_14_3_um_filter_33_16</strain>
    </source>
</reference>
<reference evidence="2" key="3">
    <citation type="submission" date="2017-09" db="EMBL/GenBank/DDBJ databases">
        <title>Depth-based differentiation of microbial function through sediment-hosted aquifers and enrichment of novel symbionts in the deep terrestrial subsurface.</title>
        <authorList>
            <person name="Probst A.J."/>
            <person name="Ladd B."/>
            <person name="Jarett J.K."/>
            <person name="Geller-Mcgrath D.E."/>
            <person name="Sieber C.M.K."/>
            <person name="Emerson J.B."/>
            <person name="Anantharaman K."/>
            <person name="Thomas B.C."/>
            <person name="Malmstrom R."/>
            <person name="Stieglmeier M."/>
            <person name="Klingl A."/>
            <person name="Woyke T."/>
            <person name="Ryan C.M."/>
            <person name="Banfield J.F."/>
        </authorList>
    </citation>
    <scope>NUCLEOTIDE SEQUENCE</scope>
    <source>
        <strain evidence="2">CG_4_8_14_3_um_filter_34_18</strain>
    </source>
</reference>
<evidence type="ECO:0000313" key="6">
    <source>
        <dbReference type="Proteomes" id="UP000228560"/>
    </source>
</evidence>
<name>A0A1J5G2Z6_9BACT</name>
<accession>A0A1J5G2Z6</accession>
<dbReference type="EMBL" id="PFKO01000142">
    <property type="protein sequence ID" value="PIY32984.1"/>
    <property type="molecule type" value="Genomic_DNA"/>
</dbReference>
<dbReference type="PANTHER" id="PTHR40084:SF1">
    <property type="entry name" value="PHOSPHOTRANSFERASE"/>
    <property type="match status" value="1"/>
</dbReference>
<dbReference type="SUPFAM" id="SSF47781">
    <property type="entry name" value="RuvA domain 2-like"/>
    <property type="match status" value="1"/>
</dbReference>
<dbReference type="Proteomes" id="UP000228560">
    <property type="component" value="Unassembled WGS sequence"/>
</dbReference>
<dbReference type="Proteomes" id="UP000231493">
    <property type="component" value="Unassembled WGS sequence"/>
</dbReference>
<dbReference type="EMBL" id="PFIP01000015">
    <property type="protein sequence ID" value="PIX35243.1"/>
    <property type="molecule type" value="Genomic_DNA"/>
</dbReference>
<accession>A0A2M8CDD0</accession>
<dbReference type="AlphaFoldDB" id="A0A1J5G2Z6"/>
<dbReference type="Gene3D" id="3.20.20.140">
    <property type="entry name" value="Metal-dependent hydrolases"/>
    <property type="match status" value="1"/>
</dbReference>
<accession>A0A2M7KAT2</accession>
<dbReference type="EMBL" id="PFTV01000087">
    <property type="protein sequence ID" value="PJB57060.1"/>
    <property type="molecule type" value="Genomic_DNA"/>
</dbReference>
<dbReference type="Pfam" id="PF13263">
    <property type="entry name" value="PHP_C"/>
    <property type="match status" value="1"/>
</dbReference>
<dbReference type="Proteomes" id="UP000230646">
    <property type="component" value="Unassembled WGS sequence"/>
</dbReference>
<evidence type="ECO:0000313" key="1">
    <source>
        <dbReference type="EMBL" id="OIP66965.1"/>
    </source>
</evidence>
<accession>A0A2M7PRK9</accession>
<evidence type="ECO:0000313" key="7">
    <source>
        <dbReference type="Proteomes" id="UP000230646"/>
    </source>
</evidence>
<dbReference type="STRING" id="1805029.AUK42_07375"/>
<dbReference type="InterPro" id="IPR016195">
    <property type="entry name" value="Pol/histidinol_Pase-like"/>
</dbReference>
<evidence type="ECO:0000313" key="3">
    <source>
        <dbReference type="EMBL" id="PIY32984.1"/>
    </source>
</evidence>
<gene>
    <name evidence="1" type="ORF">AUK42_07375</name>
    <name evidence="4" type="ORF">CO097_03590</name>
    <name evidence="3" type="ORF">COZ07_03810</name>
    <name evidence="2" type="ORF">COZ58_00850</name>
</gene>
<evidence type="ECO:0000313" key="5">
    <source>
        <dbReference type="Proteomes" id="UP000182763"/>
    </source>
</evidence>
<dbReference type="CDD" id="cd19067">
    <property type="entry name" value="PfuEndoQ-like"/>
    <property type="match status" value="1"/>
</dbReference>
<dbReference type="PANTHER" id="PTHR40084">
    <property type="entry name" value="PHOSPHOHYDROLASE, PHP FAMILY"/>
    <property type="match status" value="1"/>
</dbReference>
<dbReference type="Gene3D" id="1.10.150.20">
    <property type="entry name" value="5' to 3' exonuclease, C-terminal subdomain"/>
    <property type="match status" value="1"/>
</dbReference>
<evidence type="ECO:0000313" key="2">
    <source>
        <dbReference type="EMBL" id="PIX35243.1"/>
    </source>
</evidence>
<reference evidence="1 5" key="1">
    <citation type="journal article" date="2016" name="Environ. Microbiol.">
        <title>Genomic resolution of a cold subsurface aquifer community provides metabolic insights for novel microbes adapted to high CO concentrations.</title>
        <authorList>
            <person name="Probst A.J."/>
            <person name="Castelle C.J."/>
            <person name="Singh A."/>
            <person name="Brown C.T."/>
            <person name="Anantharaman K."/>
            <person name="Sharon I."/>
            <person name="Hug L.A."/>
            <person name="Burstein D."/>
            <person name="Emerson J.B."/>
            <person name="Thomas B.C."/>
            <person name="Banfield J.F."/>
        </authorList>
    </citation>
    <scope>NUCLEOTIDE SEQUENCE [LARGE SCALE GENOMIC DNA]</scope>
    <source>
        <strain evidence="1">CG2_30_33_13</strain>
    </source>
</reference>
<proteinExistence type="predicted"/>
<comment type="caution">
    <text evidence="1">The sequence shown here is derived from an EMBL/GenBank/DDBJ whole genome shotgun (WGS) entry which is preliminary data.</text>
</comment>